<evidence type="ECO:0000256" key="2">
    <source>
        <dbReference type="ARBA" id="ARBA00023136"/>
    </source>
</evidence>
<dbReference type="Pfam" id="PF14905">
    <property type="entry name" value="OMP_b-brl_3"/>
    <property type="match status" value="1"/>
</dbReference>
<feature type="signal peptide" evidence="4">
    <location>
        <begin position="1"/>
        <end position="23"/>
    </location>
</feature>
<reference evidence="6 7" key="1">
    <citation type="submission" date="2018-08" db="EMBL/GenBank/DDBJ databases">
        <title>A genome reference for cultivated species of the human gut microbiota.</title>
        <authorList>
            <person name="Zou Y."/>
            <person name="Xue W."/>
            <person name="Luo G."/>
        </authorList>
    </citation>
    <scope>NUCLEOTIDE SEQUENCE [LARGE SCALE GENOMIC DNA]</scope>
    <source>
        <strain evidence="6 7">AM42-38</strain>
    </source>
</reference>
<dbReference type="InterPro" id="IPR036942">
    <property type="entry name" value="Beta-barrel_TonB_sf"/>
</dbReference>
<keyword evidence="3" id="KW-0998">Cell outer membrane</keyword>
<evidence type="ECO:0000259" key="5">
    <source>
        <dbReference type="Pfam" id="PF14905"/>
    </source>
</evidence>
<organism evidence="6 7">
    <name type="scientific">Phocaeicola coprophilus</name>
    <dbReference type="NCBI Taxonomy" id="387090"/>
    <lineage>
        <taxon>Bacteria</taxon>
        <taxon>Pseudomonadati</taxon>
        <taxon>Bacteroidota</taxon>
        <taxon>Bacteroidia</taxon>
        <taxon>Bacteroidales</taxon>
        <taxon>Bacteroidaceae</taxon>
        <taxon>Phocaeicola</taxon>
    </lineage>
</organism>
<feature type="domain" description="Outer membrane protein beta-barrel" evidence="5">
    <location>
        <begin position="454"/>
        <end position="830"/>
    </location>
</feature>
<sequence length="852" mass="93757">MKTKMIFLLLAWTGAVLTLPAQTGRPVSAELKEVPLSAALKKLEQASGCSILFTYSDVQPYRVTASIRDMAVEQAVKKLLEGKPLTSVRRGEEYLIVLPDSVHRLPVAVRGRVTDEADRPLPYSNVLLLTPDSVFVNGCVSREDGSFLMTAEEGKAYLLKVSSVGYATVVQAAAAGNRIRLAPDAQMLEEVTVTGRRRLIEPSAGGVKANVAGTSLARMGTAGEMLAHLPFVTSRNGSLSVLGSGTPEIYINSRKVRDMGELDRLRASEILSAEVITAPGPEYAADVPAVIRIRTLRQRGEGWSGSVNLGYNQGRWANGDQQVALNFRTGGLDLFVKGYVSEKNSYGETEAVIRTEGKDVWETVAGDVQTSRSQRFSAEAGFNCEVNEHHSFGVKYTPGGTLGTAIQRSWGETVTSCNGTEVEWADFVMRSCPRDGINHAVNAYYVGEAGRWTLDLNADYLDNRMKSSQYAEDGSEADISSVSDSESRLYAARLQAGVKLGKGQLSFGSEGTLTERKDLFTQSGFSADADNFIRQRAFAVFAGYSASWGKWRANAGLRYEHRATDYWDQGVRVEEQSPVYDELIPTASVSWSDRDLSLALAWKTMRTNPSYALLTNAVSYRTQYSYTTGNPGLEPSQASILSLNLAYKWLFAYVQYGRTRNLLTNITMPYNEETHPGILLFTSANLAPGSSCIINLSAAPRIGVWQPQFSISGVYAAPDGRNLGIEVWRRQPLFNFGWDNSFTLPQGWFLNVQGSLQTAARMGFMVNRLEGRLNARVSKSFLKDDALTLSLTADDILRTGYYHFNVYGIDSYNGNRIYRDWQRVGIQLSYKFNATKSKYKGTGAGQSEKARL</sequence>
<evidence type="ECO:0000313" key="7">
    <source>
        <dbReference type="Proteomes" id="UP000283855"/>
    </source>
</evidence>
<comment type="caution">
    <text evidence="6">The sequence shown here is derived from an EMBL/GenBank/DDBJ whole genome shotgun (WGS) entry which is preliminary data.</text>
</comment>
<evidence type="ECO:0000256" key="4">
    <source>
        <dbReference type="SAM" id="SignalP"/>
    </source>
</evidence>
<dbReference type="InterPro" id="IPR041700">
    <property type="entry name" value="OMP_b-brl_3"/>
</dbReference>
<gene>
    <name evidence="6" type="ORF">DW921_06750</name>
</gene>
<accession>A0A413T0T4</accession>
<dbReference type="Gene3D" id="2.40.170.20">
    <property type="entry name" value="TonB-dependent receptor, beta-barrel domain"/>
    <property type="match status" value="1"/>
</dbReference>
<dbReference type="GO" id="GO:0009279">
    <property type="term" value="C:cell outer membrane"/>
    <property type="evidence" value="ECO:0007669"/>
    <property type="project" value="UniProtKB-SubCell"/>
</dbReference>
<dbReference type="Pfam" id="PF13620">
    <property type="entry name" value="CarboxypepD_reg"/>
    <property type="match status" value="1"/>
</dbReference>
<keyword evidence="2" id="KW-0472">Membrane</keyword>
<evidence type="ECO:0000256" key="3">
    <source>
        <dbReference type="ARBA" id="ARBA00023237"/>
    </source>
</evidence>
<protein>
    <submittedName>
        <fullName evidence="6">TonB-dependent receptor</fullName>
    </submittedName>
</protein>
<dbReference type="SUPFAM" id="SSF49464">
    <property type="entry name" value="Carboxypeptidase regulatory domain-like"/>
    <property type="match status" value="1"/>
</dbReference>
<dbReference type="AlphaFoldDB" id="A0A413T0T4"/>
<dbReference type="InterPro" id="IPR008969">
    <property type="entry name" value="CarboxyPept-like_regulatory"/>
</dbReference>
<comment type="subcellular location">
    <subcellularLocation>
        <location evidence="1">Cell outer membrane</location>
    </subcellularLocation>
</comment>
<dbReference type="Proteomes" id="UP000283855">
    <property type="component" value="Unassembled WGS sequence"/>
</dbReference>
<feature type="chain" id="PRO_5019541902" evidence="4">
    <location>
        <begin position="24"/>
        <end position="852"/>
    </location>
</feature>
<name>A0A413T0T4_9BACT</name>
<evidence type="ECO:0000313" key="6">
    <source>
        <dbReference type="EMBL" id="RHA76241.1"/>
    </source>
</evidence>
<dbReference type="EMBL" id="QSFT01000011">
    <property type="protein sequence ID" value="RHA76241.1"/>
    <property type="molecule type" value="Genomic_DNA"/>
</dbReference>
<dbReference type="Gene3D" id="3.55.50.30">
    <property type="match status" value="1"/>
</dbReference>
<evidence type="ECO:0000256" key="1">
    <source>
        <dbReference type="ARBA" id="ARBA00004442"/>
    </source>
</evidence>
<keyword evidence="6" id="KW-0675">Receptor</keyword>
<keyword evidence="4" id="KW-0732">Signal</keyword>
<proteinExistence type="predicted"/>
<dbReference type="SUPFAM" id="SSF56935">
    <property type="entry name" value="Porins"/>
    <property type="match status" value="1"/>
</dbReference>